<dbReference type="EMBL" id="JACJID010000001">
    <property type="protein sequence ID" value="MBA8922970.1"/>
    <property type="molecule type" value="Genomic_DNA"/>
</dbReference>
<gene>
    <name evidence="2" type="ORF">BC739_000167</name>
</gene>
<organism evidence="2 3">
    <name type="scientific">Kutzneria viridogrisea</name>
    <dbReference type="NCBI Taxonomy" id="47990"/>
    <lineage>
        <taxon>Bacteria</taxon>
        <taxon>Bacillati</taxon>
        <taxon>Actinomycetota</taxon>
        <taxon>Actinomycetes</taxon>
        <taxon>Pseudonocardiales</taxon>
        <taxon>Pseudonocardiaceae</taxon>
        <taxon>Kutzneria</taxon>
    </lineage>
</organism>
<dbReference type="InterPro" id="IPR006531">
    <property type="entry name" value="Gp5/Vgr_OB"/>
</dbReference>
<protein>
    <submittedName>
        <fullName evidence="2">Uncharacterized protein involved in type VI secretion and phage assembly</fullName>
    </submittedName>
</protein>
<comment type="caution">
    <text evidence="2">The sequence shown here is derived from an EMBL/GenBank/DDBJ whole genome shotgun (WGS) entry which is preliminary data.</text>
</comment>
<feature type="domain" description="Gp5/Type VI secretion system Vgr protein OB-fold" evidence="1">
    <location>
        <begin position="18"/>
        <end position="95"/>
    </location>
</feature>
<name>A0ABR6B7Y0_9PSEU</name>
<sequence>MGLPTPADGAAPGYFGVYPAIVTDLVDRDRLGRVEVRFPWLGTEGDEQVRAWATLCTPYADDEQGLLVLPEVGSQVLVAFEAGNLRRPYVIGAAWNGRESLPHEPEAANNIRILRTRADSRLTFDDTAGAEKVGITMAAGHEVVLDNATQEITVRHANGCVLRMTAAGGIELTAVSSVQVTAPAGMRVSTPLAQFTGIVECQVLKADALVQSPAYTPGAGNLW</sequence>
<dbReference type="SUPFAM" id="SSF69255">
    <property type="entry name" value="gp5 N-terminal domain-like"/>
    <property type="match status" value="1"/>
</dbReference>
<dbReference type="InterPro" id="IPR037026">
    <property type="entry name" value="Vgr_OB-fold_dom_sf"/>
</dbReference>
<proteinExistence type="predicted"/>
<dbReference type="Pfam" id="PF04717">
    <property type="entry name" value="Phage_base_V"/>
    <property type="match status" value="1"/>
</dbReference>
<accession>A0ABR6B7Y0</accession>
<keyword evidence="3" id="KW-1185">Reference proteome</keyword>
<evidence type="ECO:0000313" key="3">
    <source>
        <dbReference type="Proteomes" id="UP000517916"/>
    </source>
</evidence>
<evidence type="ECO:0000259" key="1">
    <source>
        <dbReference type="Pfam" id="PF04717"/>
    </source>
</evidence>
<evidence type="ECO:0000313" key="2">
    <source>
        <dbReference type="EMBL" id="MBA8922970.1"/>
    </source>
</evidence>
<reference evidence="2 3" key="1">
    <citation type="submission" date="2020-08" db="EMBL/GenBank/DDBJ databases">
        <title>Genomic Encyclopedia of Archaeal and Bacterial Type Strains, Phase II (KMG-II): from individual species to whole genera.</title>
        <authorList>
            <person name="Goeker M."/>
        </authorList>
    </citation>
    <scope>NUCLEOTIDE SEQUENCE [LARGE SCALE GENOMIC DNA]</scope>
    <source>
        <strain evidence="2 3">DSM 43850</strain>
    </source>
</reference>
<dbReference type="Gene3D" id="2.40.50.230">
    <property type="entry name" value="Gp5 N-terminal domain"/>
    <property type="match status" value="1"/>
</dbReference>
<dbReference type="Proteomes" id="UP000517916">
    <property type="component" value="Unassembled WGS sequence"/>
</dbReference>
<dbReference type="RefSeq" id="WP_182835962.1">
    <property type="nucleotide sequence ID" value="NZ_BAAABQ010000010.1"/>
</dbReference>